<dbReference type="SUPFAM" id="SSF54631">
    <property type="entry name" value="CBS-domain pair"/>
    <property type="match status" value="1"/>
</dbReference>
<comment type="caution">
    <text evidence="3">The sequence shown here is derived from an EMBL/GenBank/DDBJ whole genome shotgun (WGS) entry which is preliminary data.</text>
</comment>
<dbReference type="SMART" id="SM00116">
    <property type="entry name" value="CBS"/>
    <property type="match status" value="2"/>
</dbReference>
<evidence type="ECO:0000259" key="2">
    <source>
        <dbReference type="PROSITE" id="PS51371"/>
    </source>
</evidence>
<evidence type="ECO:0000313" key="4">
    <source>
        <dbReference type="Proteomes" id="UP001501251"/>
    </source>
</evidence>
<proteinExistence type="predicted"/>
<dbReference type="Gene3D" id="3.10.580.10">
    <property type="entry name" value="CBS-domain"/>
    <property type="match status" value="1"/>
</dbReference>
<keyword evidence="1" id="KW-0129">CBS domain</keyword>
<sequence>MQARDIAVNLPTVTTRDSVAKAVRVMVIGRLPGLVIVDDLSRPRLVLPGTQVLRLAVPGSYQEDPALARTIDEAYADQFWQDLGNRTVGDCLPRDPARPVTVPTGANLLEVAALMARTRSPIVAVVARDASLAGAITLERLLTSLAVFGLGEP</sequence>
<reference evidence="4" key="1">
    <citation type="journal article" date="2019" name="Int. J. Syst. Evol. Microbiol.">
        <title>The Global Catalogue of Microorganisms (GCM) 10K type strain sequencing project: providing services to taxonomists for standard genome sequencing and annotation.</title>
        <authorList>
            <consortium name="The Broad Institute Genomics Platform"/>
            <consortium name="The Broad Institute Genome Sequencing Center for Infectious Disease"/>
            <person name="Wu L."/>
            <person name="Ma J."/>
        </authorList>
    </citation>
    <scope>NUCLEOTIDE SEQUENCE [LARGE SCALE GENOMIC DNA]</scope>
    <source>
        <strain evidence="4">JCM 17388</strain>
    </source>
</reference>
<evidence type="ECO:0000313" key="3">
    <source>
        <dbReference type="EMBL" id="GAA4184276.1"/>
    </source>
</evidence>
<protein>
    <submittedName>
        <fullName evidence="3">CBS domain-containing protein</fullName>
    </submittedName>
</protein>
<dbReference type="EMBL" id="BAABAQ010000002">
    <property type="protein sequence ID" value="GAA4184276.1"/>
    <property type="molecule type" value="Genomic_DNA"/>
</dbReference>
<keyword evidence="4" id="KW-1185">Reference proteome</keyword>
<name>A0ABP8AI20_9ACTN</name>
<dbReference type="Proteomes" id="UP001501251">
    <property type="component" value="Unassembled WGS sequence"/>
</dbReference>
<accession>A0ABP8AI20</accession>
<gene>
    <name evidence="3" type="ORF">GCM10022252_12890</name>
</gene>
<dbReference type="InterPro" id="IPR046342">
    <property type="entry name" value="CBS_dom_sf"/>
</dbReference>
<dbReference type="PROSITE" id="PS51371">
    <property type="entry name" value="CBS"/>
    <property type="match status" value="1"/>
</dbReference>
<dbReference type="Pfam" id="PF00571">
    <property type="entry name" value="CBS"/>
    <property type="match status" value="1"/>
</dbReference>
<dbReference type="RefSeq" id="WP_344915956.1">
    <property type="nucleotide sequence ID" value="NZ_BAABAQ010000002.1"/>
</dbReference>
<organism evidence="3 4">
    <name type="scientific">Streptosporangium oxazolinicum</name>
    <dbReference type="NCBI Taxonomy" id="909287"/>
    <lineage>
        <taxon>Bacteria</taxon>
        <taxon>Bacillati</taxon>
        <taxon>Actinomycetota</taxon>
        <taxon>Actinomycetes</taxon>
        <taxon>Streptosporangiales</taxon>
        <taxon>Streptosporangiaceae</taxon>
        <taxon>Streptosporangium</taxon>
    </lineage>
</organism>
<feature type="domain" description="CBS" evidence="2">
    <location>
        <begin position="94"/>
        <end position="152"/>
    </location>
</feature>
<evidence type="ECO:0000256" key="1">
    <source>
        <dbReference type="PROSITE-ProRule" id="PRU00703"/>
    </source>
</evidence>
<dbReference type="InterPro" id="IPR000644">
    <property type="entry name" value="CBS_dom"/>
</dbReference>
<dbReference type="CDD" id="cd17788">
    <property type="entry name" value="CBS_pair_bac"/>
    <property type="match status" value="1"/>
</dbReference>